<protein>
    <submittedName>
        <fullName evidence="1">Uncharacterized protein</fullName>
    </submittedName>
</protein>
<dbReference type="EMBL" id="CM039435">
    <property type="protein sequence ID" value="KAI4318073.1"/>
    <property type="molecule type" value="Genomic_DNA"/>
</dbReference>
<organism evidence="1 2">
    <name type="scientific">Bauhinia variegata</name>
    <name type="common">Purple orchid tree</name>
    <name type="synonym">Phanera variegata</name>
    <dbReference type="NCBI Taxonomy" id="167791"/>
    <lineage>
        <taxon>Eukaryota</taxon>
        <taxon>Viridiplantae</taxon>
        <taxon>Streptophyta</taxon>
        <taxon>Embryophyta</taxon>
        <taxon>Tracheophyta</taxon>
        <taxon>Spermatophyta</taxon>
        <taxon>Magnoliopsida</taxon>
        <taxon>eudicotyledons</taxon>
        <taxon>Gunneridae</taxon>
        <taxon>Pentapetalae</taxon>
        <taxon>rosids</taxon>
        <taxon>fabids</taxon>
        <taxon>Fabales</taxon>
        <taxon>Fabaceae</taxon>
        <taxon>Cercidoideae</taxon>
        <taxon>Cercideae</taxon>
        <taxon>Bauhiniinae</taxon>
        <taxon>Bauhinia</taxon>
    </lineage>
</organism>
<sequence>MKITQLFSSGSENASTENTASSPIENLELPPEMAKMTTAELLQFLQKSVAQRKASSSGTKPINVNETSLSLAIEKHRENKAAKTSSPNPEHSEKTSEKGKQKRNAKAPASSDVEIIEGDDDSPAVEKGTRKNIAKLETIAKRKIAYGIVVNFSHDEDMNWIEKWFVKLGWRNFFQVVEEEVYDALSQKPSLQGADSVTKTMGRIVKMAIMPKLGNLSGPNYNELTVLFHLKMRLTLNLPYLILNHMVESAKDTRSQSVLPYGMILTHIFKQHTVINTAAYSYTPMPRNNDIKKLLVLKKPSTKQKADFENFPSTAGVGNASKVPHSSESFLEFMLKCAVSKVDHLAVKVDLLEKEMAKFKANKYLEKSDTETFDDVDTNTAVDEDEANSDEA</sequence>
<reference evidence="1 2" key="1">
    <citation type="journal article" date="2022" name="DNA Res.">
        <title>Chromosomal-level genome assembly of the orchid tree Bauhinia variegata (Leguminosae; Cercidoideae) supports the allotetraploid origin hypothesis of Bauhinia.</title>
        <authorList>
            <person name="Zhong Y."/>
            <person name="Chen Y."/>
            <person name="Zheng D."/>
            <person name="Pang J."/>
            <person name="Liu Y."/>
            <person name="Luo S."/>
            <person name="Meng S."/>
            <person name="Qian L."/>
            <person name="Wei D."/>
            <person name="Dai S."/>
            <person name="Zhou R."/>
        </authorList>
    </citation>
    <scope>NUCLEOTIDE SEQUENCE [LARGE SCALE GENOMIC DNA]</scope>
    <source>
        <strain evidence="1">BV-YZ2020</strain>
    </source>
</reference>
<name>A0ACB9M1T5_BAUVA</name>
<keyword evidence="2" id="KW-1185">Reference proteome</keyword>
<accession>A0ACB9M1T5</accession>
<comment type="caution">
    <text evidence="1">The sequence shown here is derived from an EMBL/GenBank/DDBJ whole genome shotgun (WGS) entry which is preliminary data.</text>
</comment>
<evidence type="ECO:0000313" key="2">
    <source>
        <dbReference type="Proteomes" id="UP000828941"/>
    </source>
</evidence>
<gene>
    <name evidence="1" type="ORF">L6164_025882</name>
</gene>
<dbReference type="Proteomes" id="UP000828941">
    <property type="component" value="Chromosome 10"/>
</dbReference>
<proteinExistence type="predicted"/>
<evidence type="ECO:0000313" key="1">
    <source>
        <dbReference type="EMBL" id="KAI4318073.1"/>
    </source>
</evidence>